<evidence type="ECO:0000313" key="2">
    <source>
        <dbReference type="EMBL" id="TKT93506.1"/>
    </source>
</evidence>
<sequence>MKEYSFEYTDQKFLIILVGIFLIMLTGPILFLGSFIPVAGGWLGIGIAIGAPFLVFALNKRKLNKQVTAYLYDTSVQLDFGDYSQQIDFNSLKSYQIEDYNGITLRLKLSNNKKIELTASSGFSGFLPMKIFCQALEQKIILSNRNNFSHVTRITSAFENKWILVLMITLTAIFVIGIINSSFKDKLFTPSLYTSLAIFVGMWFTYFRARQKKRRQELNASES</sequence>
<comment type="caution">
    <text evidence="2">The sequence shown here is derived from an EMBL/GenBank/DDBJ whole genome shotgun (WGS) entry which is preliminary data.</text>
</comment>
<evidence type="ECO:0000256" key="1">
    <source>
        <dbReference type="SAM" id="Phobius"/>
    </source>
</evidence>
<dbReference type="AlphaFoldDB" id="A0A4U6D9M1"/>
<accession>A0A4U6D9M1</accession>
<organism evidence="2 3">
    <name type="scientific">Dyadobacter frigoris</name>
    <dbReference type="NCBI Taxonomy" id="2576211"/>
    <lineage>
        <taxon>Bacteria</taxon>
        <taxon>Pseudomonadati</taxon>
        <taxon>Bacteroidota</taxon>
        <taxon>Cytophagia</taxon>
        <taxon>Cytophagales</taxon>
        <taxon>Spirosomataceae</taxon>
        <taxon>Dyadobacter</taxon>
    </lineage>
</organism>
<proteinExistence type="predicted"/>
<evidence type="ECO:0000313" key="3">
    <source>
        <dbReference type="Proteomes" id="UP000304900"/>
    </source>
</evidence>
<dbReference type="RefSeq" id="WP_137339181.1">
    <property type="nucleotide sequence ID" value="NZ_BSQH01000017.1"/>
</dbReference>
<name>A0A4U6D9M1_9BACT</name>
<keyword evidence="1" id="KW-0472">Membrane</keyword>
<reference evidence="2 3" key="1">
    <citation type="submission" date="2019-05" db="EMBL/GenBank/DDBJ databases">
        <title>Dyadobacter AR-3-8 sp. nov., isolated from arctic soil.</title>
        <authorList>
            <person name="Chaudhary D.K."/>
        </authorList>
    </citation>
    <scope>NUCLEOTIDE SEQUENCE [LARGE SCALE GENOMIC DNA]</scope>
    <source>
        <strain evidence="2 3">AR-3-8</strain>
    </source>
</reference>
<protein>
    <submittedName>
        <fullName evidence="2">Uncharacterized protein</fullName>
    </submittedName>
</protein>
<feature type="transmembrane region" description="Helical" evidence="1">
    <location>
        <begin position="12"/>
        <end position="33"/>
    </location>
</feature>
<gene>
    <name evidence="2" type="ORF">FDK13_06575</name>
</gene>
<dbReference type="OrthoDB" id="1356532at2"/>
<keyword evidence="3" id="KW-1185">Reference proteome</keyword>
<dbReference type="Proteomes" id="UP000304900">
    <property type="component" value="Unassembled WGS sequence"/>
</dbReference>
<keyword evidence="1" id="KW-1133">Transmembrane helix</keyword>
<feature type="transmembrane region" description="Helical" evidence="1">
    <location>
        <begin position="39"/>
        <end position="58"/>
    </location>
</feature>
<feature type="transmembrane region" description="Helical" evidence="1">
    <location>
        <begin position="162"/>
        <end position="181"/>
    </location>
</feature>
<feature type="transmembrane region" description="Helical" evidence="1">
    <location>
        <begin position="187"/>
        <end position="207"/>
    </location>
</feature>
<keyword evidence="1" id="KW-0812">Transmembrane</keyword>
<dbReference type="EMBL" id="SZVO01000002">
    <property type="protein sequence ID" value="TKT93506.1"/>
    <property type="molecule type" value="Genomic_DNA"/>
</dbReference>